<dbReference type="EMBL" id="CP045272">
    <property type="protein sequence ID" value="QJX77051.1"/>
    <property type="molecule type" value="Genomic_DNA"/>
</dbReference>
<gene>
    <name evidence="1" type="ORF">FDZ14_12885</name>
</gene>
<sequence length="561" mass="65654">MNKNTFVDYLDQFNVLSPNHSKIYDEYTYDKGKDSYVFKIETKAETYLCNLFLNNPQSIILTGNAGDGKTRLCRSVYNYFHQDGLVDWPESGILEVDFPHGKIRMVKDLSELKDEIILQELSRLQASINDNHADKIYYLIAANEGKLTKFLSQHEHLSSLKVEVKKRFKTYLENNSTFSVINLLDVTSSLYVEKVLDEWNKESNWSVCESCSKQKACIINLNHKRSSKDFVKNRLVEQYRFLDYLGTHITMREMLIHISYILTGGLTCTDVLDADYEALKYQIDKPYYENFYGNNAANEALSDMRAIKLFKELDPGRYSDSSIDDFILNGDISGNAQLEALHEGLFNSDLDLYLGYFKKRLDIYRNHNKESNDNLIEEWIERLRRKFYFEFPSEEFFNRTNLVPFKFVNIFDELFGDQRKQAISKRDLTRGLNRAFSKKLVDSNRELFSTSENLMIHSSIPISQMKISEEKQREDIDHRSSSFEITVGKTKLSLNLYVFEYLMRLSNGDTHNILKEDVEILLDTFRNELIKETETDPFVLNILRLDKENGLYVQDCIEILE</sequence>
<reference evidence="1 2" key="1">
    <citation type="submission" date="2019-10" db="EMBL/GenBank/DDBJ databases">
        <title>Complete genome sequences for adaption low water activity.</title>
        <authorList>
            <person name="Zhao L."/>
            <person name="Zhong J."/>
        </authorList>
    </citation>
    <scope>NUCLEOTIDE SEQUENCE [LARGE SCALE GENOMIC DNA]</scope>
    <source>
        <strain evidence="1 2">FDU301</strain>
    </source>
</reference>
<name>A0A6M6DQD1_PRIMG</name>
<evidence type="ECO:0000313" key="1">
    <source>
        <dbReference type="EMBL" id="QJX77051.1"/>
    </source>
</evidence>
<organism evidence="1 2">
    <name type="scientific">Priestia megaterium</name>
    <name type="common">Bacillus megaterium</name>
    <dbReference type="NCBI Taxonomy" id="1404"/>
    <lineage>
        <taxon>Bacteria</taxon>
        <taxon>Bacillati</taxon>
        <taxon>Bacillota</taxon>
        <taxon>Bacilli</taxon>
        <taxon>Bacillales</taxon>
        <taxon>Bacillaceae</taxon>
        <taxon>Priestia</taxon>
    </lineage>
</organism>
<accession>A0A6M6DQD1</accession>
<dbReference type="RefSeq" id="WP_095379434.1">
    <property type="nucleotide sequence ID" value="NZ_CP045272.1"/>
</dbReference>
<evidence type="ECO:0000313" key="2">
    <source>
        <dbReference type="Proteomes" id="UP000501076"/>
    </source>
</evidence>
<proteinExistence type="predicted"/>
<protein>
    <submittedName>
        <fullName evidence="1">Uncharacterized protein</fullName>
    </submittedName>
</protein>
<dbReference type="Proteomes" id="UP000501076">
    <property type="component" value="Chromosome"/>
</dbReference>
<dbReference type="AlphaFoldDB" id="A0A6M6DQD1"/>